<proteinExistence type="predicted"/>
<dbReference type="eggNOG" id="COG2849">
    <property type="taxonomic scope" value="Bacteria"/>
</dbReference>
<dbReference type="HOGENOM" id="CLU_975756_0_0_0"/>
<dbReference type="AlphaFoldDB" id="A5TX72"/>
<dbReference type="EMBL" id="CM000440">
    <property type="protein sequence ID" value="EDK89497.1"/>
    <property type="molecule type" value="Genomic_DNA"/>
</dbReference>
<reference evidence="1" key="1">
    <citation type="submission" date="2006-07" db="EMBL/GenBank/DDBJ databases">
        <authorList>
            <person name="Qin X."/>
            <person name="Weinstock G.M."/>
        </authorList>
    </citation>
    <scope>NUCLEOTIDE SEQUENCE [LARGE SCALE GENOMIC DNA]</scope>
    <source>
        <strain evidence="1">ATCC 10953</strain>
    </source>
</reference>
<evidence type="ECO:0008006" key="2">
    <source>
        <dbReference type="Google" id="ProtNLM"/>
    </source>
</evidence>
<accession>A5TX72</accession>
<sequence>MDLNGGKMKKILIFILGIFIFSSLLAYSAEVYETASADFMNAVKTLIISETKNNKNLKVYIEKGIEEKNLVFSVKIEKEKMIVKDKTSKLLHEKVLSKNISNSFLPFEMKYQEVQKKEGAFEYADITYLENNEKFRIKYESKIKKSSSKTKNSELVEVSPKDVEYKTLDLYDKNGKLLTKQEDIGNKTIVTNYLDEGHKLKIIYNFDSNLITGNIETWLDKTLVSKGKMKDGLPHGETKVFNEKGKVTSIINYKNGVQDGITKDFDENGKLIKETLYKNGVEVKK</sequence>
<protein>
    <recommendedName>
        <fullName evidence="2">MORN repeat protein</fullName>
    </recommendedName>
</protein>
<reference evidence="1" key="2">
    <citation type="submission" date="2007-05" db="EMBL/GenBank/DDBJ databases">
        <title>Genome sequence of Fusobacterium nucleatum subspecies polymorphum - a genetically tractable Fusobacterium.</title>
        <authorList>
            <person name="Karpathy S.E."/>
            <person name="Xiang Q."/>
            <person name="Gioia J."/>
            <person name="Jiang H."/>
            <person name="Liu Y."/>
            <person name="Petrosino J.F."/>
            <person name="Yerrapragada S."/>
            <person name="Fox G.E."/>
            <person name="Kinder Haake S."/>
            <person name="Weinstock G.M."/>
            <person name="Highlander S.K."/>
        </authorList>
    </citation>
    <scope>NUCLEOTIDE SEQUENCE [LARGE SCALE GENOMIC DNA]</scope>
    <source>
        <strain evidence="1">ATCC 10953</strain>
    </source>
</reference>
<dbReference type="Pfam" id="PF07661">
    <property type="entry name" value="MORN_2"/>
    <property type="match status" value="2"/>
</dbReference>
<organism evidence="1">
    <name type="scientific">Fusobacterium polymorphum ATCC 10953</name>
    <dbReference type="NCBI Taxonomy" id="393480"/>
    <lineage>
        <taxon>Bacteria</taxon>
        <taxon>Fusobacteriati</taxon>
        <taxon>Fusobacteriota</taxon>
        <taxon>Fusobacteriia</taxon>
        <taxon>Fusobacteriales</taxon>
        <taxon>Fusobacteriaceae</taxon>
        <taxon>Fusobacterium</taxon>
    </lineage>
</organism>
<dbReference type="Gene3D" id="3.90.930.1">
    <property type="match status" value="1"/>
</dbReference>
<dbReference type="Proteomes" id="UP000001921">
    <property type="component" value="Chromosome"/>
</dbReference>
<evidence type="ECO:0000313" key="1">
    <source>
        <dbReference type="EMBL" id="EDK89497.1"/>
    </source>
</evidence>
<dbReference type="SUPFAM" id="SSF82185">
    <property type="entry name" value="Histone H3 K4-specific methyltransferase SET7/9 N-terminal domain"/>
    <property type="match status" value="1"/>
</dbReference>
<name>A5TX72_FUSNP</name>
<gene>
    <name evidence="1" type="ORF">FNP_1724</name>
</gene>
<dbReference type="InterPro" id="IPR011652">
    <property type="entry name" value="MORN_2"/>
</dbReference>